<reference evidence="18" key="1">
    <citation type="submission" date="2021-02" db="EMBL/GenBank/DDBJ databases">
        <authorList>
            <person name="Cheng C.-T."/>
            <person name="Jeng M.-L."/>
            <person name="Tsai J.-F."/>
            <person name="Wu L.-W."/>
        </authorList>
    </citation>
    <scope>NUCLEOTIDE SEQUENCE</scope>
</reference>
<dbReference type="InterPro" id="IPR050269">
    <property type="entry name" value="ComplexI_Subunit6"/>
</dbReference>
<feature type="signal peptide" evidence="17">
    <location>
        <begin position="1"/>
        <end position="17"/>
    </location>
</feature>
<dbReference type="PANTHER" id="PTHR11435:SF1">
    <property type="entry name" value="NADH-UBIQUINONE OXIDOREDUCTASE CHAIN 6"/>
    <property type="match status" value="1"/>
</dbReference>
<keyword evidence="13 16" id="KW-0472">Membrane</keyword>
<geneLocation type="mitochondrion" evidence="18"/>
<comment type="catalytic activity">
    <reaction evidence="15">
        <text>a ubiquinone + NADH + 5 H(+)(in) = a ubiquinol + NAD(+) + 4 H(+)(out)</text>
        <dbReference type="Rhea" id="RHEA:29091"/>
        <dbReference type="Rhea" id="RHEA-COMP:9565"/>
        <dbReference type="Rhea" id="RHEA-COMP:9566"/>
        <dbReference type="ChEBI" id="CHEBI:15378"/>
        <dbReference type="ChEBI" id="CHEBI:16389"/>
        <dbReference type="ChEBI" id="CHEBI:17976"/>
        <dbReference type="ChEBI" id="CHEBI:57540"/>
        <dbReference type="ChEBI" id="CHEBI:57945"/>
        <dbReference type="EC" id="7.1.1.2"/>
    </reaction>
</comment>
<feature type="transmembrane region" description="Helical" evidence="16">
    <location>
        <begin position="137"/>
        <end position="157"/>
    </location>
</feature>
<evidence type="ECO:0000256" key="1">
    <source>
        <dbReference type="ARBA" id="ARBA00004225"/>
    </source>
</evidence>
<evidence type="ECO:0000313" key="18">
    <source>
        <dbReference type="EMBL" id="QSZ78112.1"/>
    </source>
</evidence>
<evidence type="ECO:0000256" key="4">
    <source>
        <dbReference type="ARBA" id="ARBA00021095"/>
    </source>
</evidence>
<keyword evidence="8" id="KW-1278">Translocase</keyword>
<name>A0A8A3SP80_ORYRH</name>
<comment type="similarity">
    <text evidence="2">Belongs to the complex I subunit 6 family.</text>
</comment>
<comment type="subcellular location">
    <subcellularLocation>
        <location evidence="1">Mitochondrion membrane</location>
        <topology evidence="1">Multi-pass membrane protein</topology>
    </subcellularLocation>
</comment>
<protein>
    <recommendedName>
        <fullName evidence="4">NADH-ubiquinone oxidoreductase chain 6</fullName>
        <ecNumber evidence="3">7.1.1.2</ecNumber>
    </recommendedName>
    <alternativeName>
        <fullName evidence="14">NADH dehydrogenase subunit 6</fullName>
    </alternativeName>
</protein>
<evidence type="ECO:0000256" key="11">
    <source>
        <dbReference type="ARBA" id="ARBA00023027"/>
    </source>
</evidence>
<keyword evidence="6" id="KW-0679">Respiratory chain</keyword>
<sequence length="169" mass="19537">MLCIMTLLMLMLICSLSLICLSHPISMGAILLLQTITVTLTIGFFHSNFWYSYILFLIMVSGMLVLFAYMTSVASNEKFIPSIKIFIMIAFIILSFLFTMAMMDPYYSNMSITFTDSIQNQYSYNLSMSKYFNYPHMSIMFMLIIYLLITLIAVVKITKIKMGPLRQTY</sequence>
<evidence type="ECO:0000256" key="3">
    <source>
        <dbReference type="ARBA" id="ARBA00012944"/>
    </source>
</evidence>
<feature type="chain" id="PRO_5032698633" description="NADH-ubiquinone oxidoreductase chain 6" evidence="17">
    <location>
        <begin position="18"/>
        <end position="169"/>
    </location>
</feature>
<keyword evidence="9" id="KW-0249">Electron transport</keyword>
<evidence type="ECO:0000256" key="2">
    <source>
        <dbReference type="ARBA" id="ARBA00005698"/>
    </source>
</evidence>
<proteinExistence type="inferred from homology"/>
<keyword evidence="17" id="KW-0732">Signal</keyword>
<dbReference type="GO" id="GO:0031966">
    <property type="term" value="C:mitochondrial membrane"/>
    <property type="evidence" value="ECO:0007669"/>
    <property type="project" value="UniProtKB-SubCell"/>
</dbReference>
<keyword evidence="12 18" id="KW-0496">Mitochondrion</keyword>
<organism evidence="18">
    <name type="scientific">Oryctes rhinoceros</name>
    <name type="common">Coconut rhinoceros beetle</name>
    <dbReference type="NCBI Taxonomy" id="72550"/>
    <lineage>
        <taxon>Eukaryota</taxon>
        <taxon>Metazoa</taxon>
        <taxon>Ecdysozoa</taxon>
        <taxon>Arthropoda</taxon>
        <taxon>Hexapoda</taxon>
        <taxon>Insecta</taxon>
        <taxon>Pterygota</taxon>
        <taxon>Neoptera</taxon>
        <taxon>Endopterygota</taxon>
        <taxon>Coleoptera</taxon>
        <taxon>Polyphaga</taxon>
        <taxon>Scarabaeiformia</taxon>
        <taxon>Scarabaeidae</taxon>
        <taxon>Dynastinae</taxon>
        <taxon>Oryctes</taxon>
    </lineage>
</organism>
<evidence type="ECO:0000256" key="9">
    <source>
        <dbReference type="ARBA" id="ARBA00022982"/>
    </source>
</evidence>
<keyword evidence="10 16" id="KW-1133">Transmembrane helix</keyword>
<evidence type="ECO:0000256" key="5">
    <source>
        <dbReference type="ARBA" id="ARBA00022448"/>
    </source>
</evidence>
<dbReference type="EC" id="7.1.1.2" evidence="3"/>
<keyword evidence="7 16" id="KW-0812">Transmembrane</keyword>
<evidence type="ECO:0000256" key="14">
    <source>
        <dbReference type="ARBA" id="ARBA00031019"/>
    </source>
</evidence>
<evidence type="ECO:0000256" key="13">
    <source>
        <dbReference type="ARBA" id="ARBA00023136"/>
    </source>
</evidence>
<evidence type="ECO:0000256" key="15">
    <source>
        <dbReference type="ARBA" id="ARBA00049551"/>
    </source>
</evidence>
<evidence type="ECO:0000256" key="7">
    <source>
        <dbReference type="ARBA" id="ARBA00022692"/>
    </source>
</evidence>
<evidence type="ECO:0000256" key="16">
    <source>
        <dbReference type="SAM" id="Phobius"/>
    </source>
</evidence>
<dbReference type="AlphaFoldDB" id="A0A8A3SP80"/>
<feature type="transmembrane region" description="Helical" evidence="16">
    <location>
        <begin position="49"/>
        <end position="71"/>
    </location>
</feature>
<accession>A0A8A3SP80</accession>
<evidence type="ECO:0000256" key="10">
    <source>
        <dbReference type="ARBA" id="ARBA00022989"/>
    </source>
</evidence>
<keyword evidence="5" id="KW-0813">Transport</keyword>
<dbReference type="PANTHER" id="PTHR11435">
    <property type="entry name" value="NADH UBIQUINONE OXIDOREDUCTASE SUBUNIT ND6"/>
    <property type="match status" value="1"/>
</dbReference>
<evidence type="ECO:0000256" key="12">
    <source>
        <dbReference type="ARBA" id="ARBA00023128"/>
    </source>
</evidence>
<dbReference type="GO" id="GO:0008137">
    <property type="term" value="F:NADH dehydrogenase (ubiquinone) activity"/>
    <property type="evidence" value="ECO:0007669"/>
    <property type="project" value="UniProtKB-EC"/>
</dbReference>
<evidence type="ECO:0000256" key="17">
    <source>
        <dbReference type="SAM" id="SignalP"/>
    </source>
</evidence>
<feature type="transmembrane region" description="Helical" evidence="16">
    <location>
        <begin position="83"/>
        <end position="103"/>
    </location>
</feature>
<evidence type="ECO:0000256" key="6">
    <source>
        <dbReference type="ARBA" id="ARBA00022660"/>
    </source>
</evidence>
<dbReference type="EMBL" id="MW632131">
    <property type="protein sequence ID" value="QSZ78112.1"/>
    <property type="molecule type" value="Genomic_DNA"/>
</dbReference>
<keyword evidence="11" id="KW-0520">NAD</keyword>
<gene>
    <name evidence="18" type="primary">nad6</name>
</gene>
<evidence type="ECO:0000256" key="8">
    <source>
        <dbReference type="ARBA" id="ARBA00022967"/>
    </source>
</evidence>